<organism evidence="2 3">
    <name type="scientific">Didymosphaeria variabile</name>
    <dbReference type="NCBI Taxonomy" id="1932322"/>
    <lineage>
        <taxon>Eukaryota</taxon>
        <taxon>Fungi</taxon>
        <taxon>Dikarya</taxon>
        <taxon>Ascomycota</taxon>
        <taxon>Pezizomycotina</taxon>
        <taxon>Dothideomycetes</taxon>
        <taxon>Pleosporomycetidae</taxon>
        <taxon>Pleosporales</taxon>
        <taxon>Massarineae</taxon>
        <taxon>Didymosphaeriaceae</taxon>
        <taxon>Didymosphaeria</taxon>
    </lineage>
</organism>
<dbReference type="InterPro" id="IPR050667">
    <property type="entry name" value="PPR-containing_protein"/>
</dbReference>
<dbReference type="EMBL" id="JAPEUX010000004">
    <property type="protein sequence ID" value="KAJ4354386.1"/>
    <property type="molecule type" value="Genomic_DNA"/>
</dbReference>
<comment type="caution">
    <text evidence="2">The sequence shown here is derived from an EMBL/GenBank/DDBJ whole genome shotgun (WGS) entry which is preliminary data.</text>
</comment>
<reference evidence="2" key="1">
    <citation type="submission" date="2022-10" db="EMBL/GenBank/DDBJ databases">
        <title>Tapping the CABI collections for fungal endophytes: first genome assemblies for Collariella, Neodidymelliopsis, Ascochyta clinopodiicola, Didymella pomorum, Didymosphaeria variabile, Neocosmospora piperis and Neocucurbitaria cava.</title>
        <authorList>
            <person name="Hill R."/>
        </authorList>
    </citation>
    <scope>NUCLEOTIDE SEQUENCE</scope>
    <source>
        <strain evidence="2">IMI 356815</strain>
    </source>
</reference>
<evidence type="ECO:0000313" key="3">
    <source>
        <dbReference type="Proteomes" id="UP001140513"/>
    </source>
</evidence>
<feature type="region of interest" description="Disordered" evidence="1">
    <location>
        <begin position="564"/>
        <end position="586"/>
    </location>
</feature>
<protein>
    <recommendedName>
        <fullName evidence="4">Pentatricopeptide repeat protein</fullName>
    </recommendedName>
</protein>
<dbReference type="PANTHER" id="PTHR47939">
    <property type="entry name" value="MEMBRANE-ASSOCIATED SALT-INDUCIBLE PROTEIN-LIKE"/>
    <property type="match status" value="1"/>
</dbReference>
<dbReference type="Proteomes" id="UP001140513">
    <property type="component" value="Unassembled WGS sequence"/>
</dbReference>
<evidence type="ECO:0000313" key="2">
    <source>
        <dbReference type="EMBL" id="KAJ4354386.1"/>
    </source>
</evidence>
<feature type="compositionally biased region" description="Polar residues" evidence="1">
    <location>
        <begin position="567"/>
        <end position="579"/>
    </location>
</feature>
<feature type="compositionally biased region" description="Basic and acidic residues" evidence="1">
    <location>
        <begin position="637"/>
        <end position="654"/>
    </location>
</feature>
<keyword evidence="3" id="KW-1185">Reference proteome</keyword>
<dbReference type="PANTHER" id="PTHR47939:SF5">
    <property type="entry name" value="PENTACOTRIPEPTIDE-REPEAT REGION OF PRORP DOMAIN-CONTAINING PROTEIN"/>
    <property type="match status" value="1"/>
</dbReference>
<accession>A0A9W8XMM4</accession>
<dbReference type="Gene3D" id="1.25.40.10">
    <property type="entry name" value="Tetratricopeptide repeat domain"/>
    <property type="match status" value="1"/>
</dbReference>
<dbReference type="InterPro" id="IPR011990">
    <property type="entry name" value="TPR-like_helical_dom_sf"/>
</dbReference>
<dbReference type="AlphaFoldDB" id="A0A9W8XMM4"/>
<feature type="region of interest" description="Disordered" evidence="1">
    <location>
        <begin position="616"/>
        <end position="677"/>
    </location>
</feature>
<dbReference type="OrthoDB" id="185373at2759"/>
<dbReference type="GeneID" id="80909652"/>
<gene>
    <name evidence="2" type="ORF">N0V89_006122</name>
</gene>
<sequence length="677" mass="75357">MIALWSRAIRTPGTCRCISCSANTPAVTRRAGATGLKGAWVFGTPTSTFVYTTVFAAGLAIDAKAKRSRNEQWDSAFETIREELRALQTPADRNSTGNVHGRDTGRPAEAIPSDVEWDDVFKVIGMDMIDDAVFEKRQIESDTLVIPEVLWDLLHADARSDGPSLLDWPASTGPGPGSRYNLPPQSLWALERHISSVAHLTSHETQKVKREILANLRAVQTTRKEEWPEDETSIRPGPKFKAEPRYLQDNDGDFHHITKQLNVAIKKLFEEYHDKRKSPEYIAVATAKICHNLLISSAAPNLQTFNILLTGFQKWDQPRLVDDVIKGMYVCKIRPNEITCAAILDHYTEMQRPVEFSQFVAKMRGAGDALMMARPDITVNEAGGNRLVRISETQVYQKVYPTPMVFHALMYGVLKFAGFERAMDIYYEMKEDGWGLDLLSLSRLLDDCLHRADWQGGQIVWEEIANIQGRVNPNVLAKAYAQFLSLCSVAQKPAAFNTVLSDVIRRGYNRKAILKSVKEMTNVVRPDKGYLAPAFTADNLLIAVSDYMKTGEAAEAETAPFFEESKAGSTPGNAQSQKQGIDEQVDPWDTWVEQELGEPTSGKTMARNEAAKAEIAPFLESPNAGSIPQNAKPRKQSTTEKPDAWAVWMEHELGEAVAGEPSTPNENESTTKRSRGS</sequence>
<evidence type="ECO:0000256" key="1">
    <source>
        <dbReference type="SAM" id="MobiDB-lite"/>
    </source>
</evidence>
<evidence type="ECO:0008006" key="4">
    <source>
        <dbReference type="Google" id="ProtNLM"/>
    </source>
</evidence>
<feature type="region of interest" description="Disordered" evidence="1">
    <location>
        <begin position="91"/>
        <end position="110"/>
    </location>
</feature>
<name>A0A9W8XMM4_9PLEO</name>
<dbReference type="RefSeq" id="XP_056072160.1">
    <property type="nucleotide sequence ID" value="XM_056214893.1"/>
</dbReference>
<proteinExistence type="predicted"/>